<dbReference type="EMBL" id="JBHMQT010000013">
    <property type="protein sequence ID" value="MFC0862360.1"/>
    <property type="molecule type" value="Genomic_DNA"/>
</dbReference>
<dbReference type="InterPro" id="IPR027417">
    <property type="entry name" value="P-loop_NTPase"/>
</dbReference>
<dbReference type="RefSeq" id="WP_394300574.1">
    <property type="nucleotide sequence ID" value="NZ_JBHMQT010000013.1"/>
</dbReference>
<proteinExistence type="predicted"/>
<evidence type="ECO:0000313" key="3">
    <source>
        <dbReference type="Proteomes" id="UP001589870"/>
    </source>
</evidence>
<organism evidence="2 3">
    <name type="scientific">Sphaerimonospora cavernae</name>
    <dbReference type="NCBI Taxonomy" id="1740611"/>
    <lineage>
        <taxon>Bacteria</taxon>
        <taxon>Bacillati</taxon>
        <taxon>Actinomycetota</taxon>
        <taxon>Actinomycetes</taxon>
        <taxon>Streptosporangiales</taxon>
        <taxon>Streptosporangiaceae</taxon>
        <taxon>Sphaerimonospora</taxon>
    </lineage>
</organism>
<dbReference type="Gene3D" id="3.40.50.300">
    <property type="entry name" value="P-loop containing nucleotide triphosphate hydrolases"/>
    <property type="match status" value="1"/>
</dbReference>
<keyword evidence="3" id="KW-1185">Reference proteome</keyword>
<comment type="caution">
    <text evidence="2">The sequence shown here is derived from an EMBL/GenBank/DDBJ whole genome shotgun (WGS) entry which is preliminary data.</text>
</comment>
<evidence type="ECO:0000313" key="2">
    <source>
        <dbReference type="EMBL" id="MFC0862360.1"/>
    </source>
</evidence>
<reference evidence="2 3" key="1">
    <citation type="submission" date="2024-09" db="EMBL/GenBank/DDBJ databases">
        <authorList>
            <person name="Sun Q."/>
            <person name="Mori K."/>
        </authorList>
    </citation>
    <scope>NUCLEOTIDE SEQUENCE [LARGE SCALE GENOMIC DNA]</scope>
    <source>
        <strain evidence="2 3">TBRC 1851</strain>
    </source>
</reference>
<feature type="region of interest" description="Disordered" evidence="1">
    <location>
        <begin position="253"/>
        <end position="301"/>
    </location>
</feature>
<gene>
    <name evidence="2" type="ORF">ACFHYQ_08625</name>
</gene>
<accession>A0ABV6U3C7</accession>
<sequence length="301" mass="31365">MTLIAVVSPGGSPGVTTVCLAAAFSWSSPVLVAECGESSVLPGYFAGQQPYRASVVEVAMTAARDLGAARAQLEEETIALDGDARRKLLLPGVADPRQALQIKDSWPQIAEVLKTTNRIVLADVGALGVESVPYAILTAADAVVLVLRPTVRFVARSGPRIEALSRGPLAATPRYLLLIGEGPYSPAQISRALGGTPVLGMIPMLPRAAEIFSDGAPSRGRWSARLQMSTLLQAATGFGVELWKRFEAEPYGQATVPDAGEPPGTARPPQPDLPWSATPPPSFGVVPALDPGLDTTTGGGR</sequence>
<evidence type="ECO:0008006" key="4">
    <source>
        <dbReference type="Google" id="ProtNLM"/>
    </source>
</evidence>
<name>A0ABV6U3C7_9ACTN</name>
<dbReference type="Proteomes" id="UP001589870">
    <property type="component" value="Unassembled WGS sequence"/>
</dbReference>
<feature type="compositionally biased region" description="Pro residues" evidence="1">
    <location>
        <begin position="265"/>
        <end position="282"/>
    </location>
</feature>
<protein>
    <recommendedName>
        <fullName evidence="4">Cellulose biosynthesis protein BcsQ</fullName>
    </recommendedName>
</protein>
<evidence type="ECO:0000256" key="1">
    <source>
        <dbReference type="SAM" id="MobiDB-lite"/>
    </source>
</evidence>